<dbReference type="InterPro" id="IPR036691">
    <property type="entry name" value="Endo/exonu/phosph_ase_sf"/>
</dbReference>
<dbReference type="EMBL" id="FZQP02000615">
    <property type="protein sequence ID" value="VVC89755.1"/>
    <property type="molecule type" value="Genomic_DNA"/>
</dbReference>
<reference evidence="2 3" key="1">
    <citation type="submission" date="2017-07" db="EMBL/GenBank/DDBJ databases">
        <authorList>
            <person name="Talla V."/>
            <person name="Backstrom N."/>
        </authorList>
    </citation>
    <scope>NUCLEOTIDE SEQUENCE [LARGE SCALE GENOMIC DNA]</scope>
</reference>
<evidence type="ECO:0000313" key="2">
    <source>
        <dbReference type="EMBL" id="VVC89755.1"/>
    </source>
</evidence>
<dbReference type="Proteomes" id="UP000324832">
    <property type="component" value="Unassembled WGS sequence"/>
</dbReference>
<evidence type="ECO:0000313" key="3">
    <source>
        <dbReference type="Proteomes" id="UP000324832"/>
    </source>
</evidence>
<dbReference type="InterPro" id="IPR057251">
    <property type="entry name" value="FP_C"/>
</dbReference>
<organism evidence="2 3">
    <name type="scientific">Leptidea sinapis</name>
    <dbReference type="NCBI Taxonomy" id="189913"/>
    <lineage>
        <taxon>Eukaryota</taxon>
        <taxon>Metazoa</taxon>
        <taxon>Ecdysozoa</taxon>
        <taxon>Arthropoda</taxon>
        <taxon>Hexapoda</taxon>
        <taxon>Insecta</taxon>
        <taxon>Pterygota</taxon>
        <taxon>Neoptera</taxon>
        <taxon>Endopterygota</taxon>
        <taxon>Lepidoptera</taxon>
        <taxon>Glossata</taxon>
        <taxon>Ditrysia</taxon>
        <taxon>Papilionoidea</taxon>
        <taxon>Pieridae</taxon>
        <taxon>Dismorphiinae</taxon>
        <taxon>Leptidea</taxon>
    </lineage>
</organism>
<dbReference type="AlphaFoldDB" id="A0A5E4PWW2"/>
<protein>
    <recommendedName>
        <fullName evidence="1">FP protein C-terminal domain-containing protein</fullName>
    </recommendedName>
</protein>
<keyword evidence="3" id="KW-1185">Reference proteome</keyword>
<name>A0A5E4PWW2_9NEOP</name>
<sequence length="286" mass="32103">MSKAAMAICLDAKRAHLRQAKRGKAGSLGSKDDNLAVSVSRNDIDVLAINETWLRAGEEGRAPMLPGYRLQHIPRPPFVRSRGGGVGFYTKQNINARTLVHPEDPQHKLDINVREQDILQSDIEISNLPEVAGENPTQTFMVLATRLGVSLKHEEVVFAERIGRMVEINKGENKTSLRLVVRLSRRQLRDELIQSARVRRGATSADLGIDLPPQRFYASERLTPANRKLFYSAREAARNQQWKFTWTKRGRIYIRQGEGKPIHNIRSDDDLARVFGFGSVGSASEG</sequence>
<evidence type="ECO:0000259" key="1">
    <source>
        <dbReference type="Pfam" id="PF25298"/>
    </source>
</evidence>
<gene>
    <name evidence="2" type="ORF">LSINAPIS_LOCUS2807</name>
</gene>
<feature type="domain" description="FP protein C-terminal" evidence="1">
    <location>
        <begin position="223"/>
        <end position="273"/>
    </location>
</feature>
<dbReference type="Pfam" id="PF25298">
    <property type="entry name" value="Baculo_FP_2nd"/>
    <property type="match status" value="1"/>
</dbReference>
<proteinExistence type="predicted"/>
<dbReference type="Gene3D" id="3.60.10.10">
    <property type="entry name" value="Endonuclease/exonuclease/phosphatase"/>
    <property type="match status" value="1"/>
</dbReference>
<accession>A0A5E4PWW2</accession>